<dbReference type="PANTHER" id="PTHR36108:SF13">
    <property type="entry name" value="COLOSSIN-B-RELATED"/>
    <property type="match status" value="1"/>
</dbReference>
<evidence type="ECO:0000256" key="3">
    <source>
        <dbReference type="ARBA" id="ARBA00022512"/>
    </source>
</evidence>
<dbReference type="Gene3D" id="2.60.40.1280">
    <property type="match status" value="2"/>
</dbReference>
<evidence type="ECO:0000256" key="1">
    <source>
        <dbReference type="ARBA" id="ARBA00004168"/>
    </source>
</evidence>
<dbReference type="Pfam" id="PF00746">
    <property type="entry name" value="Gram_pos_anchor"/>
    <property type="match status" value="1"/>
</dbReference>
<keyword evidence="6" id="KW-0572">Peptidoglycan-anchor</keyword>
<evidence type="ECO:0000313" key="12">
    <source>
        <dbReference type="EMBL" id="WAW15185.1"/>
    </source>
</evidence>
<evidence type="ECO:0000259" key="8">
    <source>
        <dbReference type="Pfam" id="PF00746"/>
    </source>
</evidence>
<feature type="domain" description="SpaA-like prealbumin fold" evidence="10">
    <location>
        <begin position="712"/>
        <end position="803"/>
    </location>
</feature>
<dbReference type="Proteomes" id="UP001164187">
    <property type="component" value="Chromosome"/>
</dbReference>
<feature type="domain" description="SpaA-like prealbumin fold" evidence="10">
    <location>
        <begin position="595"/>
        <end position="680"/>
    </location>
</feature>
<keyword evidence="3" id="KW-0134">Cell wall</keyword>
<feature type="domain" description="SDR-like Ig" evidence="11">
    <location>
        <begin position="851"/>
        <end position="953"/>
    </location>
</feature>
<feature type="domain" description="Gram-positive cocci surface proteins LPxTG" evidence="8">
    <location>
        <begin position="1157"/>
        <end position="1188"/>
    </location>
</feature>
<comment type="subcellular location">
    <subcellularLocation>
        <location evidence="1">Secreted</location>
        <location evidence="1">Cell wall</location>
        <topology evidence="1">Peptidoglycan-anchor</topology>
    </subcellularLocation>
</comment>
<reference evidence="12" key="1">
    <citation type="submission" date="2022-12" db="EMBL/GenBank/DDBJ databases">
        <title>Peptostreptococcus.</title>
        <authorList>
            <person name="Lee S.H."/>
        </authorList>
    </citation>
    <scope>NUCLEOTIDE SEQUENCE</scope>
    <source>
        <strain evidence="12">CBA3647</strain>
    </source>
</reference>
<evidence type="ECO:0000256" key="4">
    <source>
        <dbReference type="ARBA" id="ARBA00022525"/>
    </source>
</evidence>
<organism evidence="12 13">
    <name type="scientific">Peptostreptococcus equinus</name>
    <dbReference type="NCBI Taxonomy" id="3003601"/>
    <lineage>
        <taxon>Bacteria</taxon>
        <taxon>Bacillati</taxon>
        <taxon>Bacillota</taxon>
        <taxon>Clostridia</taxon>
        <taxon>Peptostreptococcales</taxon>
        <taxon>Peptostreptococcaceae</taxon>
        <taxon>Peptostreptococcus</taxon>
    </lineage>
</organism>
<dbReference type="RefSeq" id="WP_269311879.1">
    <property type="nucleotide sequence ID" value="NZ_CP114052.1"/>
</dbReference>
<feature type="domain" description="SpaA-like prealbumin fold" evidence="10">
    <location>
        <begin position="41"/>
        <end position="119"/>
    </location>
</feature>
<feature type="domain" description="SDR-like Ig" evidence="11">
    <location>
        <begin position="172"/>
        <end position="274"/>
    </location>
</feature>
<proteinExistence type="inferred from homology"/>
<dbReference type="PANTHER" id="PTHR36108">
    <property type="entry name" value="COLOSSIN-B-RELATED"/>
    <property type="match status" value="1"/>
</dbReference>
<keyword evidence="13" id="KW-1185">Reference proteome</keyword>
<keyword evidence="7" id="KW-0812">Transmembrane</keyword>
<dbReference type="InterPro" id="IPR008966">
    <property type="entry name" value="Adhesion_dom_sf"/>
</dbReference>
<gene>
    <name evidence="12" type="ORF">O0R46_01685</name>
</gene>
<dbReference type="InterPro" id="IPR041033">
    <property type="entry name" value="SpaA_PFL_dom_1"/>
</dbReference>
<keyword evidence="7" id="KW-0472">Membrane</keyword>
<keyword evidence="5" id="KW-0732">Signal</keyword>
<keyword evidence="4" id="KW-0964">Secreted</keyword>
<dbReference type="InterPro" id="IPR041171">
    <property type="entry name" value="SDR_Ig"/>
</dbReference>
<feature type="domain" description="Fibrinogen-binding" evidence="9">
    <location>
        <begin position="305"/>
        <end position="439"/>
    </location>
</feature>
<dbReference type="Gene3D" id="2.60.40.10">
    <property type="entry name" value="Immunoglobulins"/>
    <property type="match status" value="4"/>
</dbReference>
<dbReference type="Pfam" id="PF17961">
    <property type="entry name" value="Big_8"/>
    <property type="match status" value="2"/>
</dbReference>
<feature type="domain" description="Fibrinogen-binding" evidence="9">
    <location>
        <begin position="981"/>
        <end position="1130"/>
    </location>
</feature>
<dbReference type="NCBIfam" id="TIGR01167">
    <property type="entry name" value="LPXTG_anchor"/>
    <property type="match status" value="1"/>
</dbReference>
<sequence>MKILRKIIIITLIMLMSIGNIPTKMWSDIYNKVQAETVNYGKLVVNKVNENQDSLAGATFTLEGQNGSTYKQTLGDSEQLSKFEFANLQPGTYVLKETKSPQDYKISNKEWIVVVRSDGGVFVGEKSDNITPIETGGVNVGSKISYTGTMKYNDSPSEGVVGSIDVGTVENDIKINLNFSTSEKINSGDYFELEVSDTLHYNMLQPDKSTYPNIYGSNNKIIAYPTLVQEDPSKGTGKVVRYTFTSNASTSDKINFSLNLGHSVNMNVATQNQNYNFEVKVRESSDAEVAQTWGVKYEDVKSSGNLNIKGAFLYTNDQLGKYTQLFYVNTDKNDLGTNPKLTVFPTDLTRISTFNTADISSAKTKVNIYMLKSTDSLSDAPILDKSKLEDVSSSFTPTITDGKLVINFPNNTKDTYVVTIDSEMKYPVDSTVKTALVQTGVLSNSTNKIGENSGISTNVSTSSSDIIVKPNNNELVLKVINSPINYGSFTIFKKGDSQEKLSGAKFNLKSVSGDYNNSLESDSQDGKIVFDKLPQGSYILTEETPPNNYDKTDETWKVNVDENGKTNIIKDKVDGKSTIDGTNLTVINIKKITANIELKKTTNDGTSLAGAKFNLKKEGDPSFNADKTSEKDTGRVLFDNLKPGVYVLTETEPPSGYKEITSETRFYVKDDGSVVELKKTDSGSTVEEAVVQPIKIVNELIPPPVVEKDKGQFIINKTSLGELISGATFDLYDGKYTELTDQSAPINLDAKGIYRGEISKGKIEFRNLPSGVYTLKETKAPNGYIGTDRTWTVNVYENGYTKLTENPLSVQKDDPNQINGVDLSDKITISNYKFSYYPRGGNQESTTNTIYPNQSGRLGIQFSGTVIDGANVSEGDYFDVVLDPKVDNKGIDPYTAPIVIYGDNNQPLAIGELLDNTNTIRFKFTNFVYGLNKINFNVNFPLFINRNLVKNNQYISITNKLANTNYSENINIDYEGYGSARTSNLGGLITEYDETNGTFTQYLYVNPLRLGAFNTLVSIYDYHYEKEYGLDSSADIKNIVIFDTNGKNPPASYGVDTSEYTDVTKNFTVSGPISYQYGGTRYDINFGSYAYQKTYVVKITGNVDKTGKDLHLKAFMDSSDYYSYRGVYSFETGVEVTPANGTGNGETQEIIPEINVENKKLPEYPHTGGNGTYLYTIFGALILALGFFSKSFYIKTYK</sequence>
<name>A0ABY7JPZ8_9FIRM</name>
<evidence type="ECO:0000313" key="13">
    <source>
        <dbReference type="Proteomes" id="UP001164187"/>
    </source>
</evidence>
<evidence type="ECO:0000259" key="9">
    <source>
        <dbReference type="Pfam" id="PF10425"/>
    </source>
</evidence>
<keyword evidence="7" id="KW-1133">Transmembrane helix</keyword>
<dbReference type="InterPro" id="IPR013783">
    <property type="entry name" value="Ig-like_fold"/>
</dbReference>
<dbReference type="SUPFAM" id="SSF49401">
    <property type="entry name" value="Bacterial adhesins"/>
    <property type="match status" value="4"/>
</dbReference>
<feature type="domain" description="SpaA-like prealbumin fold" evidence="10">
    <location>
        <begin position="487"/>
        <end position="567"/>
    </location>
</feature>
<dbReference type="InterPro" id="IPR011266">
    <property type="entry name" value="Adhesin_Fg-bd_dom_2"/>
</dbReference>
<dbReference type="Pfam" id="PF10425">
    <property type="entry name" value="SdrG_C_C"/>
    <property type="match status" value="2"/>
</dbReference>
<feature type="transmembrane region" description="Helical" evidence="7">
    <location>
        <begin position="1173"/>
        <end position="1193"/>
    </location>
</feature>
<evidence type="ECO:0000256" key="7">
    <source>
        <dbReference type="SAM" id="Phobius"/>
    </source>
</evidence>
<dbReference type="InterPro" id="IPR011252">
    <property type="entry name" value="Fibrogen-bd_dom1"/>
</dbReference>
<evidence type="ECO:0000256" key="2">
    <source>
        <dbReference type="ARBA" id="ARBA00007257"/>
    </source>
</evidence>
<dbReference type="SUPFAM" id="SSF49478">
    <property type="entry name" value="Cna protein B-type domain"/>
    <property type="match status" value="1"/>
</dbReference>
<evidence type="ECO:0000256" key="5">
    <source>
        <dbReference type="ARBA" id="ARBA00022729"/>
    </source>
</evidence>
<accession>A0ABY7JPZ8</accession>
<evidence type="ECO:0000256" key="6">
    <source>
        <dbReference type="ARBA" id="ARBA00023088"/>
    </source>
</evidence>
<dbReference type="Gene3D" id="2.60.40.1290">
    <property type="match status" value="2"/>
</dbReference>
<evidence type="ECO:0000259" key="10">
    <source>
        <dbReference type="Pfam" id="PF17802"/>
    </source>
</evidence>
<protein>
    <submittedName>
        <fullName evidence="12">SpaA isopeptide-forming pilin-related protein</fullName>
    </submittedName>
</protein>
<comment type="similarity">
    <text evidence="2">Belongs to the serine-aspartate repeat-containing protein (SDr) family.</text>
</comment>
<dbReference type="EMBL" id="CP114052">
    <property type="protein sequence ID" value="WAW15185.1"/>
    <property type="molecule type" value="Genomic_DNA"/>
</dbReference>
<dbReference type="Pfam" id="PF17802">
    <property type="entry name" value="SpaA"/>
    <property type="match status" value="4"/>
</dbReference>
<dbReference type="InterPro" id="IPR019931">
    <property type="entry name" value="LPXTG_anchor"/>
</dbReference>
<evidence type="ECO:0000259" key="11">
    <source>
        <dbReference type="Pfam" id="PF17961"/>
    </source>
</evidence>